<reference evidence="1" key="1">
    <citation type="submission" date="2022-03" db="EMBL/GenBank/DDBJ databases">
        <authorList>
            <person name="Alioto T."/>
            <person name="Alioto T."/>
            <person name="Gomez Garrido J."/>
        </authorList>
    </citation>
    <scope>NUCLEOTIDE SEQUENCE</scope>
</reference>
<dbReference type="AlphaFoldDB" id="A0AAD1VPZ9"/>
<keyword evidence="2" id="KW-1185">Reference proteome</keyword>
<name>A0AAD1VPZ9_PELCU</name>
<evidence type="ECO:0000313" key="2">
    <source>
        <dbReference type="Proteomes" id="UP001295444"/>
    </source>
</evidence>
<evidence type="ECO:0000313" key="1">
    <source>
        <dbReference type="EMBL" id="CAH2223613.1"/>
    </source>
</evidence>
<gene>
    <name evidence="1" type="ORF">PECUL_23A028608</name>
</gene>
<proteinExistence type="predicted"/>
<organism evidence="1 2">
    <name type="scientific">Pelobates cultripes</name>
    <name type="common">Western spadefoot toad</name>
    <dbReference type="NCBI Taxonomy" id="61616"/>
    <lineage>
        <taxon>Eukaryota</taxon>
        <taxon>Metazoa</taxon>
        <taxon>Chordata</taxon>
        <taxon>Craniata</taxon>
        <taxon>Vertebrata</taxon>
        <taxon>Euteleostomi</taxon>
        <taxon>Amphibia</taxon>
        <taxon>Batrachia</taxon>
        <taxon>Anura</taxon>
        <taxon>Pelobatoidea</taxon>
        <taxon>Pelobatidae</taxon>
        <taxon>Pelobates</taxon>
    </lineage>
</organism>
<dbReference type="Proteomes" id="UP001295444">
    <property type="component" value="Chromosome 01"/>
</dbReference>
<accession>A0AAD1VPZ9</accession>
<protein>
    <submittedName>
        <fullName evidence="1">Uncharacterized protein</fullName>
    </submittedName>
</protein>
<dbReference type="EMBL" id="OW240912">
    <property type="protein sequence ID" value="CAH2223613.1"/>
    <property type="molecule type" value="Genomic_DNA"/>
</dbReference>
<sequence>MYATAPPQSALLPPPTGPVRSLCPGARETDPAETYRGAQEAEGMPSQIAEVTPLYPSECSCLQHLKWLMATCTHIICVGTGGYPPLNTQDAASPQFFPLTTEMAWSADRNLNATASEHSGSKTQPNLNMVPIRRKRVLLKYTYVPPDLRVHCAHVIHLIMRPASRYRIPKGLYLTVYMRLQVNKGTYASTLKYYVLKNIQ</sequence>